<gene>
    <name evidence="8" type="ORF">P280DRAFT_398660</name>
</gene>
<evidence type="ECO:0000259" key="7">
    <source>
        <dbReference type="PROSITE" id="PS51387"/>
    </source>
</evidence>
<organism evidence="8 9">
    <name type="scientific">Massarina eburnea CBS 473.64</name>
    <dbReference type="NCBI Taxonomy" id="1395130"/>
    <lineage>
        <taxon>Eukaryota</taxon>
        <taxon>Fungi</taxon>
        <taxon>Dikarya</taxon>
        <taxon>Ascomycota</taxon>
        <taxon>Pezizomycotina</taxon>
        <taxon>Dothideomycetes</taxon>
        <taxon>Pleosporomycetidae</taxon>
        <taxon>Pleosporales</taxon>
        <taxon>Massarineae</taxon>
        <taxon>Massarinaceae</taxon>
        <taxon>Massarina</taxon>
    </lineage>
</organism>
<evidence type="ECO:0000313" key="8">
    <source>
        <dbReference type="EMBL" id="KAF2641134.1"/>
    </source>
</evidence>
<reference evidence="8" key="1">
    <citation type="journal article" date="2020" name="Stud. Mycol.">
        <title>101 Dothideomycetes genomes: a test case for predicting lifestyles and emergence of pathogens.</title>
        <authorList>
            <person name="Haridas S."/>
            <person name="Albert R."/>
            <person name="Binder M."/>
            <person name="Bloem J."/>
            <person name="Labutti K."/>
            <person name="Salamov A."/>
            <person name="Andreopoulos B."/>
            <person name="Baker S."/>
            <person name="Barry K."/>
            <person name="Bills G."/>
            <person name="Bluhm B."/>
            <person name="Cannon C."/>
            <person name="Castanera R."/>
            <person name="Culley D."/>
            <person name="Daum C."/>
            <person name="Ezra D."/>
            <person name="Gonzalez J."/>
            <person name="Henrissat B."/>
            <person name="Kuo A."/>
            <person name="Liang C."/>
            <person name="Lipzen A."/>
            <person name="Lutzoni F."/>
            <person name="Magnuson J."/>
            <person name="Mondo S."/>
            <person name="Nolan M."/>
            <person name="Ohm R."/>
            <person name="Pangilinan J."/>
            <person name="Park H.-J."/>
            <person name="Ramirez L."/>
            <person name="Alfaro M."/>
            <person name="Sun H."/>
            <person name="Tritt A."/>
            <person name="Yoshinaga Y."/>
            <person name="Zwiers L.-H."/>
            <person name="Turgeon B."/>
            <person name="Goodwin S."/>
            <person name="Spatafora J."/>
            <person name="Crous P."/>
            <person name="Grigoriev I."/>
        </authorList>
    </citation>
    <scope>NUCLEOTIDE SEQUENCE</scope>
    <source>
        <strain evidence="8">CBS 473.64</strain>
    </source>
</reference>
<protein>
    <submittedName>
        <fullName evidence="8">FAD-binding domain-containing protein</fullName>
    </submittedName>
</protein>
<name>A0A6A6S4N0_9PLEO</name>
<dbReference type="GO" id="GO:0016491">
    <property type="term" value="F:oxidoreductase activity"/>
    <property type="evidence" value="ECO:0007669"/>
    <property type="project" value="UniProtKB-KW"/>
</dbReference>
<dbReference type="InterPro" id="IPR016167">
    <property type="entry name" value="FAD-bd_PCMH_sub1"/>
</dbReference>
<dbReference type="InterPro" id="IPR050416">
    <property type="entry name" value="FAD-linked_Oxidoreductase"/>
</dbReference>
<dbReference type="PROSITE" id="PS51387">
    <property type="entry name" value="FAD_PCMH"/>
    <property type="match status" value="1"/>
</dbReference>
<dbReference type="Gene3D" id="3.30.43.10">
    <property type="entry name" value="Uridine Diphospho-n-acetylenolpyruvylglucosamine Reductase, domain 2"/>
    <property type="match status" value="1"/>
</dbReference>
<feature type="signal peptide" evidence="6">
    <location>
        <begin position="1"/>
        <end position="26"/>
    </location>
</feature>
<accession>A0A6A6S4N0</accession>
<dbReference type="PANTHER" id="PTHR42973:SF9">
    <property type="entry name" value="FAD-BINDING PCMH-TYPE DOMAIN-CONTAINING PROTEIN-RELATED"/>
    <property type="match status" value="1"/>
</dbReference>
<proteinExistence type="inferred from homology"/>
<dbReference type="Pfam" id="PF08031">
    <property type="entry name" value="BBE"/>
    <property type="match status" value="1"/>
</dbReference>
<dbReference type="AlphaFoldDB" id="A0A6A6S4N0"/>
<dbReference type="InterPro" id="IPR036318">
    <property type="entry name" value="FAD-bd_PCMH-like_sf"/>
</dbReference>
<dbReference type="Pfam" id="PF01565">
    <property type="entry name" value="FAD_binding_4"/>
    <property type="match status" value="1"/>
</dbReference>
<keyword evidence="6" id="KW-0732">Signal</keyword>
<sequence>MTSTLLWGLGTALSSISLVFLPTTRASESIPGTNGAEVYLPGSEGFAQANARWSAVDAPSFDTIVKVKNEAHVQAIIKYANTINKPFLTISGGHGQHSALGNLENGIGIWLRGINHIDIVDNGTAALIGGGVLNGDLIPTLWNQGKQTTTTGCDCVGYVAPVLGGGHGWLQGRYGLATDQLLSARMVLANGSAITVSDQKNEDLFWAIRGAGHNFGVVTEIKVKIYDVGEEQKQWAVSGFTFEQEKLESVFAVANTWLESKDRPKEMVHFGLFGFNYELDPKKPLVSVWVYWQGPAIPSVYTDPLYALNPLAVDSSVTNLQDVNQHMRASKDGVTCAKGYSRLFYPVSLFSWSLPNLRAALDIFSSMPPAYNSSVVLLEAYSTNLVHEIPSKSTAYPDRESEILASPMLTYAADPSLDEEALEFGEKMRNALLVGTGLKLNAYVNYARGDESVEAVYGYENWRLDKLRGLKQAYDPEGRFSFYAPIE</sequence>
<feature type="chain" id="PRO_5025580292" evidence="6">
    <location>
        <begin position="27"/>
        <end position="487"/>
    </location>
</feature>
<keyword evidence="3" id="KW-0285">Flavoprotein</keyword>
<dbReference type="InterPro" id="IPR012951">
    <property type="entry name" value="BBE"/>
</dbReference>
<dbReference type="Gene3D" id="3.30.465.10">
    <property type="match status" value="1"/>
</dbReference>
<dbReference type="Gene3D" id="3.40.462.20">
    <property type="match status" value="1"/>
</dbReference>
<evidence type="ECO:0000256" key="5">
    <source>
        <dbReference type="ARBA" id="ARBA00023002"/>
    </source>
</evidence>
<evidence type="ECO:0000256" key="1">
    <source>
        <dbReference type="ARBA" id="ARBA00001974"/>
    </source>
</evidence>
<evidence type="ECO:0000313" key="9">
    <source>
        <dbReference type="Proteomes" id="UP000799753"/>
    </source>
</evidence>
<dbReference type="InterPro" id="IPR016169">
    <property type="entry name" value="FAD-bd_PCMH_sub2"/>
</dbReference>
<evidence type="ECO:0000256" key="3">
    <source>
        <dbReference type="ARBA" id="ARBA00022630"/>
    </source>
</evidence>
<evidence type="ECO:0000256" key="2">
    <source>
        <dbReference type="ARBA" id="ARBA00005466"/>
    </source>
</evidence>
<comment type="similarity">
    <text evidence="2">Belongs to the oxygen-dependent FAD-linked oxidoreductase family.</text>
</comment>
<comment type="cofactor">
    <cofactor evidence="1">
        <name>FAD</name>
        <dbReference type="ChEBI" id="CHEBI:57692"/>
    </cofactor>
</comment>
<dbReference type="Proteomes" id="UP000799753">
    <property type="component" value="Unassembled WGS sequence"/>
</dbReference>
<dbReference type="InterPro" id="IPR006094">
    <property type="entry name" value="Oxid_FAD_bind_N"/>
</dbReference>
<keyword evidence="5" id="KW-0560">Oxidoreductase</keyword>
<keyword evidence="4" id="KW-0274">FAD</keyword>
<feature type="domain" description="FAD-binding PCMH-type" evidence="7">
    <location>
        <begin position="57"/>
        <end position="228"/>
    </location>
</feature>
<dbReference type="InterPro" id="IPR016166">
    <property type="entry name" value="FAD-bd_PCMH"/>
</dbReference>
<dbReference type="SUPFAM" id="SSF56176">
    <property type="entry name" value="FAD-binding/transporter-associated domain-like"/>
    <property type="match status" value="1"/>
</dbReference>
<dbReference type="EMBL" id="MU006783">
    <property type="protein sequence ID" value="KAF2641134.1"/>
    <property type="molecule type" value="Genomic_DNA"/>
</dbReference>
<dbReference type="GO" id="GO:0071949">
    <property type="term" value="F:FAD binding"/>
    <property type="evidence" value="ECO:0007669"/>
    <property type="project" value="InterPro"/>
</dbReference>
<keyword evidence="9" id="KW-1185">Reference proteome</keyword>
<dbReference type="OrthoDB" id="415825at2759"/>
<dbReference type="PANTHER" id="PTHR42973">
    <property type="entry name" value="BINDING OXIDOREDUCTASE, PUTATIVE (AFU_ORTHOLOGUE AFUA_1G17690)-RELATED"/>
    <property type="match status" value="1"/>
</dbReference>
<evidence type="ECO:0000256" key="4">
    <source>
        <dbReference type="ARBA" id="ARBA00022827"/>
    </source>
</evidence>
<evidence type="ECO:0000256" key="6">
    <source>
        <dbReference type="SAM" id="SignalP"/>
    </source>
</evidence>